<feature type="region of interest" description="Disordered" evidence="3">
    <location>
        <begin position="477"/>
        <end position="568"/>
    </location>
</feature>
<feature type="region of interest" description="Disordered" evidence="3">
    <location>
        <begin position="405"/>
        <end position="424"/>
    </location>
</feature>
<accession>A0A4W2GES0</accession>
<evidence type="ECO:0000259" key="4">
    <source>
        <dbReference type="Pfam" id="PF25526"/>
    </source>
</evidence>
<evidence type="ECO:0000313" key="5">
    <source>
        <dbReference type="Ensembl" id="ENSBIXP00005016491.1"/>
    </source>
</evidence>
<evidence type="ECO:0000256" key="1">
    <source>
        <dbReference type="ARBA" id="ARBA00022737"/>
    </source>
</evidence>
<dbReference type="PANTHER" id="PTHR12587">
    <property type="entry name" value="LAR INTERACTING PROTEIN LIP -RELATED PROTEIN"/>
    <property type="match status" value="1"/>
</dbReference>
<reference evidence="5" key="2">
    <citation type="submission" date="2025-08" db="UniProtKB">
        <authorList>
            <consortium name="Ensembl"/>
        </authorList>
    </citation>
    <scope>IDENTIFICATION</scope>
</reference>
<dbReference type="GO" id="GO:0048786">
    <property type="term" value="C:presynaptic active zone"/>
    <property type="evidence" value="ECO:0007669"/>
    <property type="project" value="TreeGrafter"/>
</dbReference>
<dbReference type="GO" id="GO:0050808">
    <property type="term" value="P:synapse organization"/>
    <property type="evidence" value="ECO:0007669"/>
    <property type="project" value="TreeGrafter"/>
</dbReference>
<name>A0A4W2GES0_BOBOX</name>
<feature type="coiled-coil region" evidence="2">
    <location>
        <begin position="244"/>
        <end position="289"/>
    </location>
</feature>
<dbReference type="Pfam" id="PF25526">
    <property type="entry name" value="LIP-1"/>
    <property type="match status" value="1"/>
</dbReference>
<dbReference type="InterPro" id="IPR029515">
    <property type="entry name" value="Liprin"/>
</dbReference>
<dbReference type="Proteomes" id="UP000429181">
    <property type="component" value="Unassembled WGS sequence"/>
</dbReference>
<keyword evidence="1" id="KW-0677">Repeat</keyword>
<feature type="compositionally biased region" description="Basic and acidic residues" evidence="3">
    <location>
        <begin position="531"/>
        <end position="543"/>
    </location>
</feature>
<organism evidence="5 6">
    <name type="scientific">Bos indicus x Bos taurus</name>
    <name type="common">Hybrid cattle</name>
    <dbReference type="NCBI Taxonomy" id="30522"/>
    <lineage>
        <taxon>Eukaryota</taxon>
        <taxon>Metazoa</taxon>
        <taxon>Chordata</taxon>
        <taxon>Craniata</taxon>
        <taxon>Vertebrata</taxon>
        <taxon>Euteleostomi</taxon>
        <taxon>Mammalia</taxon>
        <taxon>Eutheria</taxon>
        <taxon>Laurasiatheria</taxon>
        <taxon>Artiodactyla</taxon>
        <taxon>Ruminantia</taxon>
        <taxon>Pecora</taxon>
        <taxon>Bovidae</taxon>
        <taxon>Bovinae</taxon>
        <taxon>Bos</taxon>
    </lineage>
</organism>
<keyword evidence="2" id="KW-0175">Coiled coil</keyword>
<dbReference type="InterPro" id="IPR057892">
    <property type="entry name" value="LIP-1_CC2"/>
</dbReference>
<dbReference type="PANTHER" id="PTHR12587:SF15">
    <property type="entry name" value="LIPRIN-ALPHA-1"/>
    <property type="match status" value="1"/>
</dbReference>
<dbReference type="GeneTree" id="ENSGT01050000244900"/>
<evidence type="ECO:0000256" key="3">
    <source>
        <dbReference type="SAM" id="MobiDB-lite"/>
    </source>
</evidence>
<reference evidence="6" key="1">
    <citation type="submission" date="2018-11" db="EMBL/GenBank/DDBJ databases">
        <title>Haplotype-resolved cattle genomes.</title>
        <authorList>
            <person name="Low W.Y."/>
            <person name="Tearle R."/>
            <person name="Bickhart D.M."/>
            <person name="Rosen B.D."/>
            <person name="Koren S."/>
            <person name="Rhie A."/>
            <person name="Hiendleder S."/>
            <person name="Phillippy A.M."/>
            <person name="Smith T.P.L."/>
            <person name="Williams J.L."/>
        </authorList>
    </citation>
    <scope>NUCLEOTIDE SEQUENCE [LARGE SCALE GENOMIC DNA]</scope>
</reference>
<sequence>MRAERNNTRLLLEHLECLVSQYVPSLRMTMGKQQARSPAGMKSEVEVLKALKSLFEHHKALDEKLMILKEKKNPEKILMDGVLDINPKQENMPSANGKRTRDGSLARVIQLQEIINNQLRDQSQMKELLAALSAQVTDLEEDLDMARKDLLKSEEFNVKLQRDVREAMAQKEDVEKRITTLEKRYLTAQREASSVHDLDDKPEKEITNKDSLHRQEEDENRPLQEHLELEEQKLQQTLLRAETLPEVEAELAQLVAALSKVEERHHNIKERLRQMEAQLEEKNKELLWVQPLKDQDREHGRQASVLANVAQAFESDEGTSDSEGDGVTLFSSAALLSPSGQADAETLAVMIQEQLDKINEEIWLIQEKKENTEQRAEGIESRVGTGSSSNLRRFKSLNSLNLNATSSHAGSCPPSRGCSKPRRRRHSLAWKVDKLGIMTLLPPLPEEVQDDKTAIKCEASTPAVLRFLRLDRLDRGSPHRASYEDIRDARNLTGSQDGPRGNPSSSSSSQDSLQKAPKKKGIKSSIGHLFGKKEKGRPGHPGKEALGPVAGRIFTARTTWKAPVNADN</sequence>
<feature type="region of interest" description="Disordered" evidence="3">
    <location>
        <begin position="189"/>
        <end position="222"/>
    </location>
</feature>
<feature type="domain" description="Liprin-alpha CC2" evidence="4">
    <location>
        <begin position="106"/>
        <end position="299"/>
    </location>
</feature>
<feature type="compositionally biased region" description="Basic and acidic residues" evidence="3">
    <location>
        <begin position="477"/>
        <end position="490"/>
    </location>
</feature>
<evidence type="ECO:0000256" key="2">
    <source>
        <dbReference type="SAM" id="Coils"/>
    </source>
</evidence>
<evidence type="ECO:0000313" key="6">
    <source>
        <dbReference type="Proteomes" id="UP000429181"/>
    </source>
</evidence>
<dbReference type="Ensembl" id="ENSBIXT00005048257.1">
    <property type="protein sequence ID" value="ENSBIXP00005016491.1"/>
    <property type="gene ID" value="ENSBIXG00005003318.1"/>
</dbReference>
<proteinExistence type="predicted"/>
<feature type="compositionally biased region" description="Basic and acidic residues" evidence="3">
    <location>
        <begin position="193"/>
        <end position="222"/>
    </location>
</feature>
<protein>
    <recommendedName>
        <fullName evidence="4">Liprin-alpha CC2 domain-containing protein</fullName>
    </recommendedName>
</protein>
<dbReference type="AlphaFoldDB" id="A0A4W2GES0"/>